<dbReference type="AlphaFoldDB" id="A0A5S6QLE3"/>
<evidence type="ECO:0000313" key="2">
    <source>
        <dbReference type="Proteomes" id="UP000046395"/>
    </source>
</evidence>
<keyword evidence="2" id="KW-1185">Reference proteome</keyword>
<dbReference type="WBParaSite" id="TMUE_2000008151.1">
    <property type="protein sequence ID" value="TMUE_2000008151.1"/>
    <property type="gene ID" value="WBGene00300154"/>
</dbReference>
<keyword evidence="1" id="KW-0812">Transmembrane</keyword>
<keyword evidence="1" id="KW-0472">Membrane</keyword>
<feature type="transmembrane region" description="Helical" evidence="1">
    <location>
        <begin position="47"/>
        <end position="67"/>
    </location>
</feature>
<name>A0A5S6QLE3_TRIMR</name>
<proteinExistence type="predicted"/>
<protein>
    <submittedName>
        <fullName evidence="3">G-protein coupled receptors family 1 profile domain-containing protein</fullName>
    </submittedName>
</protein>
<accession>A0A5S6QLE3</accession>
<keyword evidence="1" id="KW-1133">Transmembrane helix</keyword>
<evidence type="ECO:0000313" key="3">
    <source>
        <dbReference type="WBParaSite" id="TMUE_2000008151.1"/>
    </source>
</evidence>
<organism evidence="2 3">
    <name type="scientific">Trichuris muris</name>
    <name type="common">Mouse whipworm</name>
    <dbReference type="NCBI Taxonomy" id="70415"/>
    <lineage>
        <taxon>Eukaryota</taxon>
        <taxon>Metazoa</taxon>
        <taxon>Ecdysozoa</taxon>
        <taxon>Nematoda</taxon>
        <taxon>Enoplea</taxon>
        <taxon>Dorylaimia</taxon>
        <taxon>Trichinellida</taxon>
        <taxon>Trichuridae</taxon>
        <taxon>Trichuris</taxon>
    </lineage>
</organism>
<dbReference type="Proteomes" id="UP000046395">
    <property type="component" value="Unassembled WGS sequence"/>
</dbReference>
<evidence type="ECO:0000256" key="1">
    <source>
        <dbReference type="SAM" id="Phobius"/>
    </source>
</evidence>
<reference evidence="3" key="1">
    <citation type="submission" date="2019-12" db="UniProtKB">
        <authorList>
            <consortium name="WormBaseParasite"/>
        </authorList>
    </citation>
    <scope>IDENTIFICATION</scope>
</reference>
<sequence length="76" mass="8559">MLIVSVTTVDTFGSLADLVVQRDFLSFEAGCSGLHLFALQFHVRERFMSIVCSMVFLATFPAVRWSVFIRVERSIG</sequence>